<reference evidence="1 2" key="1">
    <citation type="submission" date="2024-01" db="EMBL/GenBank/DDBJ databases">
        <title>Genome assemblies of Stephania.</title>
        <authorList>
            <person name="Yang L."/>
        </authorList>
    </citation>
    <scope>NUCLEOTIDE SEQUENCE [LARGE SCALE GENOMIC DNA]</scope>
    <source>
        <strain evidence="1">YNDBR</strain>
        <tissue evidence="1">Leaf</tissue>
    </source>
</reference>
<protein>
    <submittedName>
        <fullName evidence="1">Uncharacterized protein</fullName>
    </submittedName>
</protein>
<evidence type="ECO:0000313" key="2">
    <source>
        <dbReference type="Proteomes" id="UP001420932"/>
    </source>
</evidence>
<accession>A0AAP0K1I3</accession>
<evidence type="ECO:0000313" key="1">
    <source>
        <dbReference type="EMBL" id="KAK9144051.1"/>
    </source>
</evidence>
<sequence>MYLKKASWCKEEASSSSPTSTAVDDLISSLNKQRLYREVTLALRTGLRDAAAHFSFLRVRGLRNLLKVPQIGHPLRLHHPPLLLRPVPPRDDESVSNLDHLFSVEPVKITSPSTDTTKWLSPCDSSKDAVCFTVRVQLSPLNAMPFRKHYTFAGADGYIINQGVLERGACLDALISILLDSSSNQMVNVPLFYVNVAYLTMEFEACHGIEKIAELIKDKQVDDSLRLKCGEFLLLLIGHLNGKERPTMIRINDEIPQLLGEKSASMIWAASQFVQHWIQSRGRTALHIHAGRVLESLELE</sequence>
<dbReference type="EMBL" id="JBBNAF010000005">
    <property type="protein sequence ID" value="KAK9144051.1"/>
    <property type="molecule type" value="Genomic_DNA"/>
</dbReference>
<proteinExistence type="predicted"/>
<keyword evidence="2" id="KW-1185">Reference proteome</keyword>
<organism evidence="1 2">
    <name type="scientific">Stephania yunnanensis</name>
    <dbReference type="NCBI Taxonomy" id="152371"/>
    <lineage>
        <taxon>Eukaryota</taxon>
        <taxon>Viridiplantae</taxon>
        <taxon>Streptophyta</taxon>
        <taxon>Embryophyta</taxon>
        <taxon>Tracheophyta</taxon>
        <taxon>Spermatophyta</taxon>
        <taxon>Magnoliopsida</taxon>
        <taxon>Ranunculales</taxon>
        <taxon>Menispermaceae</taxon>
        <taxon>Menispermoideae</taxon>
        <taxon>Cissampelideae</taxon>
        <taxon>Stephania</taxon>
    </lineage>
</organism>
<comment type="caution">
    <text evidence="1">The sequence shown here is derived from an EMBL/GenBank/DDBJ whole genome shotgun (WGS) entry which is preliminary data.</text>
</comment>
<name>A0AAP0K1I3_9MAGN</name>
<dbReference type="PANTHER" id="PTHR34065">
    <property type="entry name" value="CELL DIVISION CONTROL PROTEIN 14"/>
    <property type="match status" value="1"/>
</dbReference>
<dbReference type="AlphaFoldDB" id="A0AAP0K1I3"/>
<dbReference type="InterPro" id="IPR012535">
    <property type="entry name" value="Cell_div_Cdc14"/>
</dbReference>
<dbReference type="Proteomes" id="UP001420932">
    <property type="component" value="Unassembled WGS sequence"/>
</dbReference>
<dbReference type="PANTHER" id="PTHR34065:SF1">
    <property type="entry name" value="CELL DIVISION CONTROL PROTEIN 14"/>
    <property type="match status" value="1"/>
</dbReference>
<gene>
    <name evidence="1" type="ORF">Syun_013451</name>
</gene>